<reference evidence="2" key="2">
    <citation type="submission" date="2021-04" db="EMBL/GenBank/DDBJ databases">
        <authorList>
            <person name="Podell S."/>
        </authorList>
    </citation>
    <scope>NUCLEOTIDE SEQUENCE</scope>
    <source>
        <strain evidence="2">Hildebrandi</strain>
    </source>
</reference>
<feature type="region of interest" description="Disordered" evidence="1">
    <location>
        <begin position="208"/>
        <end position="235"/>
    </location>
</feature>
<feature type="compositionally biased region" description="Basic residues" evidence="1">
    <location>
        <begin position="210"/>
        <end position="224"/>
    </location>
</feature>
<dbReference type="AlphaFoldDB" id="A0A9K3LRN2"/>
<evidence type="ECO:0000313" key="2">
    <source>
        <dbReference type="EMBL" id="KAG7367253.1"/>
    </source>
</evidence>
<sequence>MWSNHSIKTGGRRAYRKAANVKGYLGGFGTSSDQLEPDDAISCGDMSSLGGLSALDTASTATADFRSSSSSNRSSLPTERSSRHHHPQHPSILVEIPENFPRELDDSNHNCNGPLKPGSLSPPPADDELQDEESVSITNQKIAEMKRRWNERAQGKDDSSAIVEIQRNLDDIDNYLWSIYMNDDASIYTKATTDSSFSSASSVSSSFSTRQRHRGAYKSRRGVSRHAQQQHQGSWLESMRESASSVFVEGEGGWTPLRGWSIDPKKTWDPQPDERWNDDSFNVFETVSKERLEI</sequence>
<gene>
    <name evidence="2" type="ORF">IV203_029924</name>
</gene>
<name>A0A9K3LRN2_9STRA</name>
<evidence type="ECO:0000313" key="3">
    <source>
        <dbReference type="Proteomes" id="UP000693970"/>
    </source>
</evidence>
<keyword evidence="3" id="KW-1185">Reference proteome</keyword>
<dbReference type="Proteomes" id="UP000693970">
    <property type="component" value="Unassembled WGS sequence"/>
</dbReference>
<protein>
    <submittedName>
        <fullName evidence="2">Uncharacterized protein</fullName>
    </submittedName>
</protein>
<feature type="compositionally biased region" description="Low complexity" evidence="1">
    <location>
        <begin position="52"/>
        <end position="79"/>
    </location>
</feature>
<organism evidence="2 3">
    <name type="scientific">Nitzschia inconspicua</name>
    <dbReference type="NCBI Taxonomy" id="303405"/>
    <lineage>
        <taxon>Eukaryota</taxon>
        <taxon>Sar</taxon>
        <taxon>Stramenopiles</taxon>
        <taxon>Ochrophyta</taxon>
        <taxon>Bacillariophyta</taxon>
        <taxon>Bacillariophyceae</taxon>
        <taxon>Bacillariophycidae</taxon>
        <taxon>Bacillariales</taxon>
        <taxon>Bacillariaceae</taxon>
        <taxon>Nitzschia</taxon>
    </lineage>
</organism>
<dbReference type="EMBL" id="JAGRRH010000007">
    <property type="protein sequence ID" value="KAG7367253.1"/>
    <property type="molecule type" value="Genomic_DNA"/>
</dbReference>
<proteinExistence type="predicted"/>
<accession>A0A9K3LRN2</accession>
<feature type="compositionally biased region" description="Polar residues" evidence="1">
    <location>
        <begin position="226"/>
        <end position="235"/>
    </location>
</feature>
<comment type="caution">
    <text evidence="2">The sequence shown here is derived from an EMBL/GenBank/DDBJ whole genome shotgun (WGS) entry which is preliminary data.</text>
</comment>
<evidence type="ECO:0000256" key="1">
    <source>
        <dbReference type="SAM" id="MobiDB-lite"/>
    </source>
</evidence>
<reference evidence="2" key="1">
    <citation type="journal article" date="2021" name="Sci. Rep.">
        <title>Diploid genomic architecture of Nitzschia inconspicua, an elite biomass production diatom.</title>
        <authorList>
            <person name="Oliver A."/>
            <person name="Podell S."/>
            <person name="Pinowska A."/>
            <person name="Traller J.C."/>
            <person name="Smith S.R."/>
            <person name="McClure R."/>
            <person name="Beliaev A."/>
            <person name="Bohutskyi P."/>
            <person name="Hill E.A."/>
            <person name="Rabines A."/>
            <person name="Zheng H."/>
            <person name="Allen L.Z."/>
            <person name="Kuo A."/>
            <person name="Grigoriev I.V."/>
            <person name="Allen A.E."/>
            <person name="Hazlebeck D."/>
            <person name="Allen E.E."/>
        </authorList>
    </citation>
    <scope>NUCLEOTIDE SEQUENCE</scope>
    <source>
        <strain evidence="2">Hildebrandi</strain>
    </source>
</reference>
<feature type="region of interest" description="Disordered" evidence="1">
    <location>
        <begin position="30"/>
        <end position="133"/>
    </location>
</feature>